<dbReference type="PANTHER" id="PTHR43424">
    <property type="entry name" value="LOCUS PUTATIVE PROTEIN 1-RELATED"/>
    <property type="match status" value="1"/>
</dbReference>
<dbReference type="InterPro" id="IPR002797">
    <property type="entry name" value="Polysacc_synth"/>
</dbReference>
<dbReference type="STRING" id="1619013.UT41_C0001G0138"/>
<evidence type="ECO:0000313" key="5">
    <source>
        <dbReference type="EMBL" id="KKR12594.1"/>
    </source>
</evidence>
<evidence type="ECO:0000256" key="4">
    <source>
        <dbReference type="ARBA" id="ARBA00023136"/>
    </source>
</evidence>
<evidence type="ECO:0000256" key="2">
    <source>
        <dbReference type="ARBA" id="ARBA00022692"/>
    </source>
</evidence>
<comment type="subcellular location">
    <subcellularLocation>
        <location evidence="1">Membrane</location>
        <topology evidence="1">Multi-pass membrane protein</topology>
    </subcellularLocation>
</comment>
<keyword evidence="4" id="KW-0472">Membrane</keyword>
<protein>
    <submittedName>
        <fullName evidence="5">Lipopolysaccharide O-side chain biosynthesis protein</fullName>
    </submittedName>
</protein>
<dbReference type="CDD" id="cd13128">
    <property type="entry name" value="MATE_Wzx_like"/>
    <property type="match status" value="1"/>
</dbReference>
<keyword evidence="3" id="KW-1133">Transmembrane helix</keyword>
<dbReference type="GO" id="GO:0016020">
    <property type="term" value="C:membrane"/>
    <property type="evidence" value="ECO:0007669"/>
    <property type="project" value="UniProtKB-SubCell"/>
</dbReference>
<name>A0A0G0N8X8_9BACT</name>
<proteinExistence type="predicted"/>
<gene>
    <name evidence="5" type="ORF">UT41_C0001G0138</name>
</gene>
<dbReference type="AlphaFoldDB" id="A0A0G0N8X8"/>
<organism evidence="5 6">
    <name type="scientific">Candidatus Wolfebacteria bacterium GW2011_GWC2_39_22</name>
    <dbReference type="NCBI Taxonomy" id="1619013"/>
    <lineage>
        <taxon>Bacteria</taxon>
        <taxon>Candidatus Wolfeibacteriota</taxon>
    </lineage>
</organism>
<evidence type="ECO:0000313" key="6">
    <source>
        <dbReference type="Proteomes" id="UP000034665"/>
    </source>
</evidence>
<evidence type="ECO:0000256" key="1">
    <source>
        <dbReference type="ARBA" id="ARBA00004141"/>
    </source>
</evidence>
<evidence type="ECO:0000256" key="3">
    <source>
        <dbReference type="ARBA" id="ARBA00022989"/>
    </source>
</evidence>
<dbReference type="Proteomes" id="UP000034665">
    <property type="component" value="Unassembled WGS sequence"/>
</dbReference>
<reference evidence="5 6" key="1">
    <citation type="journal article" date="2015" name="Nature">
        <title>rRNA introns, odd ribosomes, and small enigmatic genomes across a large radiation of phyla.</title>
        <authorList>
            <person name="Brown C.T."/>
            <person name="Hug L.A."/>
            <person name="Thomas B.C."/>
            <person name="Sharon I."/>
            <person name="Castelle C.J."/>
            <person name="Singh A."/>
            <person name="Wilkins M.J."/>
            <person name="Williams K.H."/>
            <person name="Banfield J.F."/>
        </authorList>
    </citation>
    <scope>NUCLEOTIDE SEQUENCE [LARGE SCALE GENOMIC DNA]</scope>
</reference>
<comment type="caution">
    <text evidence="5">The sequence shown here is derived from an EMBL/GenBank/DDBJ whole genome shotgun (WGS) entry which is preliminary data.</text>
</comment>
<dbReference type="Pfam" id="PF01943">
    <property type="entry name" value="Polysacc_synt"/>
    <property type="match status" value="1"/>
</dbReference>
<dbReference type="InterPro" id="IPR052556">
    <property type="entry name" value="PolySynth_Transporter"/>
</dbReference>
<keyword evidence="2" id="KW-0812">Transmembrane</keyword>
<dbReference type="PANTHER" id="PTHR43424:SF1">
    <property type="entry name" value="LOCUS PUTATIVE PROTEIN 1-RELATED"/>
    <property type="match status" value="1"/>
</dbReference>
<dbReference type="EMBL" id="LBWR01000001">
    <property type="protein sequence ID" value="KKR12594.1"/>
    <property type="molecule type" value="Genomic_DNA"/>
</dbReference>
<accession>A0A0G0N8X8</accession>
<sequence length="491" mass="55600">MSTETILPDYELRAGKNIIWNAIGQVVLRILGFVFYIYLASQLLEAGMGKYGFIGSFIVPWFIFSDFGIGGHLFREWAKKEKPFSEVEDDFYHNFTLRLVMASVVFVPFIVVNYFINSEILISLILAYISTFFAIFINLTDSFLQSNNAFRSISIRQILEKLVIIIVGGALIYFKPSLEFLFVATIIGQLASLAYYYSTVLPFKFKLIFDWPKTIRLGRKGLPFVFTTLLLTMYARIDIVMLRFMDGFESVGWYGTAYRFIDLAAIFSAALFMPSVFTTLSALYNQADKQKFVAFFDKTVRILFSSGLIITLGIIFFSPLVIAAFFPASFGPSALALRILILAQLIGSLSLLFNNILIIQHKEKIGLYVILFSAVFNVVLNLLLIPRYSLFGAAWATVIAEIVNLLVIQHFVTWTKNYSLIFKIGGISLVNAVLCLMLKAFGQLNNTFLGASILLLDMIVIWNIGLLKREDVDLFLRPFKVKFAPLFTNEV</sequence>